<dbReference type="NCBIfam" id="NF038175">
    <property type="entry name" value="IniB_NTERM"/>
    <property type="match status" value="1"/>
</dbReference>
<accession>A0A7G7MNU0</accession>
<name>A0A7G7MNU0_9PSEU</name>
<gene>
    <name evidence="1" type="ORF">H6H00_11500</name>
</gene>
<dbReference type="KEGG" id="ppel:H6H00_11500"/>
<evidence type="ECO:0000313" key="2">
    <source>
        <dbReference type="Proteomes" id="UP000515728"/>
    </source>
</evidence>
<reference evidence="1 2" key="1">
    <citation type="submission" date="2020-08" db="EMBL/GenBank/DDBJ databases">
        <authorList>
            <person name="Mo P."/>
        </authorList>
    </citation>
    <scope>NUCLEOTIDE SEQUENCE [LARGE SCALE GENOMIC DNA]</scope>
    <source>
        <strain evidence="1 2">CGMCC 4.1532</strain>
    </source>
</reference>
<dbReference type="AlphaFoldDB" id="A0A7G7MNU0"/>
<dbReference type="EMBL" id="CP060131">
    <property type="protein sequence ID" value="QNG54451.1"/>
    <property type="molecule type" value="Genomic_DNA"/>
</dbReference>
<dbReference type="RefSeq" id="WP_185721269.1">
    <property type="nucleotide sequence ID" value="NZ_BAAAWI010000001.1"/>
</dbReference>
<keyword evidence="2" id="KW-1185">Reference proteome</keyword>
<proteinExistence type="predicted"/>
<sequence length="248" mass="26511">MLSLSSLIDFLLGLLRDEDAQAEFARDPQGVLARHDLSGITAQDVRDVQPMLADCDGVSYRGGGHDGGHGGGGHRGYAHDDDPVRVIHHVTRSHTAEREVVREHHDGPSVTTNIEYKQYTNEFHYTDNSVYVEEGGTYVRDSFNQDNDGVDNKGGLIDDSTVVVGDDNTAGNTTETTVVQDSYDEDASETVVIVDSLNDASDSSTTVTDSFDDASTTAVVNTYAEGDSYAVVQTAPADAAPELVPDGA</sequence>
<dbReference type="Proteomes" id="UP000515728">
    <property type="component" value="Chromosome"/>
</dbReference>
<dbReference type="InterPro" id="IPR049709">
    <property type="entry name" value="IniB-like_N"/>
</dbReference>
<evidence type="ECO:0000313" key="1">
    <source>
        <dbReference type="EMBL" id="QNG54451.1"/>
    </source>
</evidence>
<protein>
    <submittedName>
        <fullName evidence="1">Uncharacterized protein</fullName>
    </submittedName>
</protein>
<organism evidence="1 2">
    <name type="scientific">Pseudonocardia petroleophila</name>
    <dbReference type="NCBI Taxonomy" id="37331"/>
    <lineage>
        <taxon>Bacteria</taxon>
        <taxon>Bacillati</taxon>
        <taxon>Actinomycetota</taxon>
        <taxon>Actinomycetes</taxon>
        <taxon>Pseudonocardiales</taxon>
        <taxon>Pseudonocardiaceae</taxon>
        <taxon>Pseudonocardia</taxon>
    </lineage>
</organism>